<dbReference type="EMBL" id="CP098755">
    <property type="protein sequence ID" value="USG66655.1"/>
    <property type="molecule type" value="Genomic_DNA"/>
</dbReference>
<feature type="domain" description="DUF1254" evidence="3">
    <location>
        <begin position="97"/>
        <end position="225"/>
    </location>
</feature>
<dbReference type="Proteomes" id="UP001056500">
    <property type="component" value="Chromosome"/>
</dbReference>
<dbReference type="InterPro" id="IPR037049">
    <property type="entry name" value="DUF1214_C_sf"/>
</dbReference>
<organism evidence="4 5">
    <name type="scientific">Brevibacillus ruminantium</name>
    <dbReference type="NCBI Taxonomy" id="2950604"/>
    <lineage>
        <taxon>Bacteria</taxon>
        <taxon>Bacillati</taxon>
        <taxon>Bacillota</taxon>
        <taxon>Bacilli</taxon>
        <taxon>Bacillales</taxon>
        <taxon>Paenibacillaceae</taxon>
        <taxon>Brevibacillus</taxon>
    </lineage>
</organism>
<evidence type="ECO:0000259" key="3">
    <source>
        <dbReference type="Pfam" id="PF06863"/>
    </source>
</evidence>
<dbReference type="Pfam" id="PF06742">
    <property type="entry name" value="DUF1214"/>
    <property type="match status" value="1"/>
</dbReference>
<dbReference type="PANTHER" id="PTHR36509:SF2">
    <property type="entry name" value="BLL3101 PROTEIN"/>
    <property type="match status" value="1"/>
</dbReference>
<feature type="region of interest" description="Disordered" evidence="1">
    <location>
        <begin position="227"/>
        <end position="246"/>
    </location>
</feature>
<dbReference type="RefSeq" id="WP_251873763.1">
    <property type="nucleotide sequence ID" value="NZ_CP098755.1"/>
</dbReference>
<reference evidence="4" key="1">
    <citation type="submission" date="2022-06" db="EMBL/GenBank/DDBJ databases">
        <title>Genome sequencing of Brevibacillus sp. BB3-R1.</title>
        <authorList>
            <person name="Heo J."/>
            <person name="Lee D."/>
            <person name="Won M."/>
            <person name="Han B.-H."/>
            <person name="Hong S.-B."/>
            <person name="Kwon S.-W."/>
        </authorList>
    </citation>
    <scope>NUCLEOTIDE SEQUENCE</scope>
    <source>
        <strain evidence="4">BB3-R1</strain>
    </source>
</reference>
<evidence type="ECO:0000256" key="1">
    <source>
        <dbReference type="SAM" id="MobiDB-lite"/>
    </source>
</evidence>
<proteinExistence type="predicted"/>
<dbReference type="Gene3D" id="2.60.40.1610">
    <property type="entry name" value="Domain of unknown function DUF1254"/>
    <property type="match status" value="1"/>
</dbReference>
<evidence type="ECO:0000313" key="4">
    <source>
        <dbReference type="EMBL" id="USG66655.1"/>
    </source>
</evidence>
<keyword evidence="5" id="KW-1185">Reference proteome</keyword>
<gene>
    <name evidence="4" type="ORF">NDK47_04970</name>
</gene>
<dbReference type="Pfam" id="PF06863">
    <property type="entry name" value="DUF1254"/>
    <property type="match status" value="1"/>
</dbReference>
<evidence type="ECO:0000313" key="5">
    <source>
        <dbReference type="Proteomes" id="UP001056500"/>
    </source>
</evidence>
<dbReference type="SUPFAM" id="SSF160935">
    <property type="entry name" value="VPA0735-like"/>
    <property type="match status" value="1"/>
</dbReference>
<evidence type="ECO:0000259" key="2">
    <source>
        <dbReference type="Pfam" id="PF06742"/>
    </source>
</evidence>
<feature type="domain" description="DUF1214" evidence="2">
    <location>
        <begin position="362"/>
        <end position="468"/>
    </location>
</feature>
<name>A0ABY4WLC6_9BACL</name>
<dbReference type="InterPro" id="IPR010621">
    <property type="entry name" value="DUF1214"/>
</dbReference>
<protein>
    <submittedName>
        <fullName evidence="4">DUF1254 domain-containing protein</fullName>
    </submittedName>
</protein>
<dbReference type="PANTHER" id="PTHR36509">
    <property type="entry name" value="BLL3101 PROTEIN"/>
    <property type="match status" value="1"/>
</dbReference>
<accession>A0ABY4WLC6</accession>
<dbReference type="Gene3D" id="2.60.120.600">
    <property type="entry name" value="Domain of unknown function DUF1214, C-terminal domain"/>
    <property type="match status" value="1"/>
</dbReference>
<dbReference type="InterPro" id="IPR010679">
    <property type="entry name" value="DUF1254"/>
</dbReference>
<dbReference type="InterPro" id="IPR037050">
    <property type="entry name" value="DUF1254_sf"/>
</dbReference>
<sequence>MIRISRKNRVFAAVFTTILTVLSVLWSGSFTPVQQAAASPAAPKPEGSSRQPYKIGAIQAKEQLAYVLGVQAYLYGYPLVEMEKIKAESLQNLAPLNQFAYITRLATPADRVIVSPNADTLYLFAWLDLANGPVTLHVPEDPDGRYYTIEMLDAYTNVFQNVSSRSTKQKAGNYAIVGPSWKGKLPSRTKRIVAPTNMVWLIGRVEVKDQADLPKAVAFQKQFALSSPGNHENKAQPGPLTSAKSNKTQQVLDPLAFFAVMTDAIKRNPPPPCDEVLLDQFKLIGIDPSTGFQPQALDPPIIAGLTRAARDARSIIEHSDKLFTQSENGWTSTPLLGRYGDQFLLRAYVAYSGIGANVPSEEKYARTFVDSTGVPLNGKNKYVLHFAKDQIPDVSAFWSVTMYGPDFYLVPNSIQRYSIGSLTKGLVYNPDGSLDLYIQSTPPPKGESNWLPAPSGPFNLVLRMFEPRPKSLSEPYRIPPVRKLP</sequence>